<organism evidence="4 5">
    <name type="scientific">Fraxinus pennsylvanica</name>
    <dbReference type="NCBI Taxonomy" id="56036"/>
    <lineage>
        <taxon>Eukaryota</taxon>
        <taxon>Viridiplantae</taxon>
        <taxon>Streptophyta</taxon>
        <taxon>Embryophyta</taxon>
        <taxon>Tracheophyta</taxon>
        <taxon>Spermatophyta</taxon>
        <taxon>Magnoliopsida</taxon>
        <taxon>eudicotyledons</taxon>
        <taxon>Gunneridae</taxon>
        <taxon>Pentapetalae</taxon>
        <taxon>asterids</taxon>
        <taxon>lamiids</taxon>
        <taxon>Lamiales</taxon>
        <taxon>Oleaceae</taxon>
        <taxon>Oleeae</taxon>
        <taxon>Fraxinus</taxon>
    </lineage>
</organism>
<dbReference type="GO" id="GO:0005085">
    <property type="term" value="F:guanyl-nucleotide exchange factor activity"/>
    <property type="evidence" value="ECO:0007669"/>
    <property type="project" value="UniProtKB-KW"/>
</dbReference>
<keyword evidence="1" id="KW-0344">Guanine-nucleotide releasing factor</keyword>
<feature type="domain" description="PRONE" evidence="3">
    <location>
        <begin position="1"/>
        <end position="256"/>
    </location>
</feature>
<reference evidence="4" key="1">
    <citation type="submission" date="2023-05" db="EMBL/GenBank/DDBJ databases">
        <authorList>
            <person name="Huff M."/>
        </authorList>
    </citation>
    <scope>NUCLEOTIDE SEQUENCE</scope>
</reference>
<protein>
    <recommendedName>
        <fullName evidence="3">PRONE domain-containing protein</fullName>
    </recommendedName>
</protein>
<evidence type="ECO:0000256" key="2">
    <source>
        <dbReference type="SAM" id="MobiDB-lite"/>
    </source>
</evidence>
<feature type="region of interest" description="Disordered" evidence="2">
    <location>
        <begin position="273"/>
        <end position="293"/>
    </location>
</feature>
<dbReference type="AlphaFoldDB" id="A0AAD2EAT8"/>
<dbReference type="Gene3D" id="1.20.58.2010">
    <property type="entry name" value="PRONE domain, subdomain 1"/>
    <property type="match status" value="2"/>
</dbReference>
<feature type="compositionally biased region" description="Low complexity" evidence="2">
    <location>
        <begin position="273"/>
        <end position="283"/>
    </location>
</feature>
<dbReference type="PANTHER" id="PTHR33101">
    <property type="entry name" value="ROP GUANINE NUCLEOTIDE EXCHANGE FACTOR 1"/>
    <property type="match status" value="1"/>
</dbReference>
<dbReference type="InterPro" id="IPR005512">
    <property type="entry name" value="PRONE_dom"/>
</dbReference>
<dbReference type="Pfam" id="PF03759">
    <property type="entry name" value="PRONE"/>
    <property type="match status" value="1"/>
</dbReference>
<dbReference type="EMBL" id="OU503054">
    <property type="protein sequence ID" value="CAI9782518.1"/>
    <property type="molecule type" value="Genomic_DNA"/>
</dbReference>
<dbReference type="PANTHER" id="PTHR33101:SF10">
    <property type="entry name" value="ROP GUANINE NUCLEOTIDE EXCHANGE FACTOR 12"/>
    <property type="match status" value="1"/>
</dbReference>
<dbReference type="Proteomes" id="UP000834106">
    <property type="component" value="Chromosome 19"/>
</dbReference>
<evidence type="ECO:0000313" key="4">
    <source>
        <dbReference type="EMBL" id="CAI9782518.1"/>
    </source>
</evidence>
<accession>A0AAD2EAT8</accession>
<evidence type="ECO:0000256" key="1">
    <source>
        <dbReference type="ARBA" id="ARBA00022658"/>
    </source>
</evidence>
<dbReference type="InterPro" id="IPR038937">
    <property type="entry name" value="RopGEF"/>
</dbReference>
<name>A0AAD2EAT8_9LAMI</name>
<sequence length="368" mass="41874">MVTQQRRDLLMNIPALRKLDAMLIGTLDNFVDQHEFWYVSKDADDSEKGVQRNEKWWLPTVKVPPNGLSEESRQFLQKQKEAVNQVLKASMAINAQILSDMEIPENYIESLPKNGRSSLGDLIYKSITVEFFDPQQFLSTMDLSSEHKVLDLKNRIEASIVIWKRKMNHKDGKSGWGSAVSLEKRELFEERAETILLLLKHQYPGIPQSSLDISKIQYNRDVGHSILESYSRVLESLANTVMSRIEDVLYADSLAQDPTLAVVTWKPSMDTTTTSPTLSSFPSQETEKLSSAAETPTSMTLSDFMGWNLEPSQNTNIKNNYSTGNIDSFVKEEEEEKIMTKPSNINIKKFSYIDRIETGGLRSPTSRH</sequence>
<evidence type="ECO:0000259" key="3">
    <source>
        <dbReference type="Pfam" id="PF03759"/>
    </source>
</evidence>
<keyword evidence="5" id="KW-1185">Reference proteome</keyword>
<proteinExistence type="predicted"/>
<evidence type="ECO:0000313" key="5">
    <source>
        <dbReference type="Proteomes" id="UP000834106"/>
    </source>
</evidence>
<dbReference type="FunFam" id="1.20.58.2010:FF:000001">
    <property type="entry name" value="Rop guanine nucleotide exchange factor 14"/>
    <property type="match status" value="1"/>
</dbReference>
<gene>
    <name evidence="4" type="ORF">FPE_LOCUS29948</name>
</gene>